<dbReference type="PANTHER" id="PTHR37446:SF1">
    <property type="entry name" value="CLAUDIN"/>
    <property type="match status" value="1"/>
</dbReference>
<proteinExistence type="predicted"/>
<feature type="transmembrane region" description="Helical" evidence="1">
    <location>
        <begin position="9"/>
        <end position="27"/>
    </location>
</feature>
<evidence type="ECO:0000313" key="4">
    <source>
        <dbReference type="WBParaSite" id="TCLT_0000298601-mRNA-1"/>
    </source>
</evidence>
<feature type="transmembrane region" description="Helical" evidence="1">
    <location>
        <begin position="125"/>
        <end position="148"/>
    </location>
</feature>
<dbReference type="PANTHER" id="PTHR37446">
    <property type="entry name" value="CLAUDIN-LIKE IN CAENORHABDITIS"/>
    <property type="match status" value="1"/>
</dbReference>
<sequence length="208" mass="22836">MCLSLAGQIVYGAVMLVALGLTAGSMFSPGWYELNKTANNITDDLKNFKFPAEIGIFSFLCKTATDYNTTVNADANSFDFCKEWYQQLPSWEKAVVIFMCFSLAGELVAVVWTAITIFGCCCRQLFAQLLPVFALAVTIFLAIAIILFRANQQDAISGIDFSDVPQDWKISINSQAGYSFYLACGALALTIMDIFVGLASIYLSKFCC</sequence>
<dbReference type="Pfam" id="PF06653">
    <property type="entry name" value="Claudin_3"/>
    <property type="match status" value="1"/>
</dbReference>
<accession>A0A0N5CRY6</accession>
<dbReference type="EMBL" id="UYYF01000865">
    <property type="protein sequence ID" value="VDM99229.1"/>
    <property type="molecule type" value="Genomic_DNA"/>
</dbReference>
<reference evidence="2 3" key="2">
    <citation type="submission" date="2018-11" db="EMBL/GenBank/DDBJ databases">
        <authorList>
            <consortium name="Pathogen Informatics"/>
        </authorList>
    </citation>
    <scope>NUCLEOTIDE SEQUENCE [LARGE SCALE GENOMIC DNA]</scope>
</reference>
<reference evidence="4" key="1">
    <citation type="submission" date="2017-02" db="UniProtKB">
        <authorList>
            <consortium name="WormBaseParasite"/>
        </authorList>
    </citation>
    <scope>IDENTIFICATION</scope>
</reference>
<organism evidence="4">
    <name type="scientific">Thelazia callipaeda</name>
    <name type="common">Oriental eyeworm</name>
    <name type="synonym">Parasitic nematode</name>
    <dbReference type="NCBI Taxonomy" id="103827"/>
    <lineage>
        <taxon>Eukaryota</taxon>
        <taxon>Metazoa</taxon>
        <taxon>Ecdysozoa</taxon>
        <taxon>Nematoda</taxon>
        <taxon>Chromadorea</taxon>
        <taxon>Rhabditida</taxon>
        <taxon>Spirurina</taxon>
        <taxon>Spiruromorpha</taxon>
        <taxon>Thelazioidea</taxon>
        <taxon>Thelaziidae</taxon>
        <taxon>Thelazia</taxon>
    </lineage>
</organism>
<evidence type="ECO:0000313" key="3">
    <source>
        <dbReference type="Proteomes" id="UP000276776"/>
    </source>
</evidence>
<feature type="transmembrane region" description="Helical" evidence="1">
    <location>
        <begin position="94"/>
        <end position="118"/>
    </location>
</feature>
<name>A0A0N5CRY6_THECL</name>
<dbReference type="InterPro" id="IPR009545">
    <property type="entry name" value="Claudin-like"/>
</dbReference>
<keyword evidence="3" id="KW-1185">Reference proteome</keyword>
<evidence type="ECO:0000313" key="2">
    <source>
        <dbReference type="EMBL" id="VDM99229.1"/>
    </source>
</evidence>
<keyword evidence="1" id="KW-1133">Transmembrane helix</keyword>
<dbReference type="AlphaFoldDB" id="A0A0N5CRY6"/>
<protein>
    <submittedName>
        <fullName evidence="4">MARVEL domain-containing protein</fullName>
    </submittedName>
</protein>
<gene>
    <name evidence="2" type="ORF">TCLT_LOCUS2987</name>
</gene>
<dbReference type="OrthoDB" id="5823731at2759"/>
<keyword evidence="1" id="KW-0472">Membrane</keyword>
<dbReference type="Proteomes" id="UP000276776">
    <property type="component" value="Unassembled WGS sequence"/>
</dbReference>
<keyword evidence="1" id="KW-0812">Transmembrane</keyword>
<feature type="transmembrane region" description="Helical" evidence="1">
    <location>
        <begin position="178"/>
        <end position="203"/>
    </location>
</feature>
<evidence type="ECO:0000256" key="1">
    <source>
        <dbReference type="SAM" id="Phobius"/>
    </source>
</evidence>
<dbReference type="WBParaSite" id="TCLT_0000298601-mRNA-1">
    <property type="protein sequence ID" value="TCLT_0000298601-mRNA-1"/>
    <property type="gene ID" value="TCLT_0000298601"/>
</dbReference>
<dbReference type="Gene3D" id="1.20.140.150">
    <property type="match status" value="1"/>
</dbReference>
<dbReference type="OMA" id="CLACCCK"/>